<gene>
    <name evidence="1" type="ORF">RUMCAL_00998</name>
</gene>
<dbReference type="AlphaFoldDB" id="U2MBJ4"/>
<evidence type="ECO:0000313" key="1">
    <source>
        <dbReference type="EMBL" id="ERJ96668.1"/>
    </source>
</evidence>
<dbReference type="Proteomes" id="UP000016662">
    <property type="component" value="Unassembled WGS sequence"/>
</dbReference>
<dbReference type="HOGENOM" id="CLU_876853_0_0_9"/>
<organism evidence="1 2">
    <name type="scientific">Ruminococcus callidus ATCC 27760</name>
    <dbReference type="NCBI Taxonomy" id="411473"/>
    <lineage>
        <taxon>Bacteria</taxon>
        <taxon>Bacillati</taxon>
        <taxon>Bacillota</taxon>
        <taxon>Clostridia</taxon>
        <taxon>Eubacteriales</taxon>
        <taxon>Oscillospiraceae</taxon>
        <taxon>Ruminococcus</taxon>
    </lineage>
</organism>
<dbReference type="InterPro" id="IPR032774">
    <property type="entry name" value="WG_beta_rep"/>
</dbReference>
<dbReference type="RefSeq" id="WP_021682456.1">
    <property type="nucleotide sequence ID" value="NZ_KI260415.1"/>
</dbReference>
<name>U2MBJ4_9FIRM</name>
<comment type="caution">
    <text evidence="1">The sequence shown here is derived from an EMBL/GenBank/DDBJ whole genome shotgun (WGS) entry which is preliminary data.</text>
</comment>
<dbReference type="eggNOG" id="ENOG50325QH">
    <property type="taxonomic scope" value="Bacteria"/>
</dbReference>
<dbReference type="EMBL" id="AWVF01000110">
    <property type="protein sequence ID" value="ERJ96668.1"/>
    <property type="molecule type" value="Genomic_DNA"/>
</dbReference>
<dbReference type="PATRIC" id="fig|411473.3.peg.819"/>
<dbReference type="STRING" id="411473.RUMCAL_00998"/>
<reference evidence="1 2" key="1">
    <citation type="submission" date="2013-07" db="EMBL/GenBank/DDBJ databases">
        <authorList>
            <person name="Weinstock G."/>
            <person name="Sodergren E."/>
            <person name="Wylie T."/>
            <person name="Fulton L."/>
            <person name="Fulton R."/>
            <person name="Fronick C."/>
            <person name="O'Laughlin M."/>
            <person name="Godfrey J."/>
            <person name="Miner T."/>
            <person name="Herter B."/>
            <person name="Appelbaum E."/>
            <person name="Cordes M."/>
            <person name="Lek S."/>
            <person name="Wollam A."/>
            <person name="Pepin K.H."/>
            <person name="Palsikar V.B."/>
            <person name="Mitreva M."/>
            <person name="Wilson R.K."/>
        </authorList>
    </citation>
    <scope>NUCLEOTIDE SEQUENCE [LARGE SCALE GENOMIC DNA]</scope>
    <source>
        <strain evidence="1 2">ATCC 27760</strain>
    </source>
</reference>
<dbReference type="Pfam" id="PF14903">
    <property type="entry name" value="WG_beta_rep"/>
    <property type="match status" value="1"/>
</dbReference>
<sequence>MNKHTRLAVGILVLVLVLLIVATVSFSINISKKSAGSQNSTFDTGTNSNGNVIVEGDDHLYGVSDAAGNLILEPEWKELHFIGSDYLSAVQENADSNCVGVLDLDGNVVAPFVYDHVEALTDSYYLAVLAENQQVVLYDHDFRAADAMVWDSSTWEKPLLTVTSGEDSFQFSLEKDILQLVQCDLARKTEKISFSVHAEKVHAGLLLPEEWSSSADQTAAFLDMVKMQDFSKLQDLTGQDHENAVLGNIAPADARVTRMDSDVYLQAEQNEAGKLILTWQIGLTLRNAENASENKTLTFKMEKNGKETWVITEAKLS</sequence>
<proteinExistence type="predicted"/>
<evidence type="ECO:0000313" key="2">
    <source>
        <dbReference type="Proteomes" id="UP000016662"/>
    </source>
</evidence>
<protein>
    <submittedName>
        <fullName evidence="1">Uncharacterized protein</fullName>
    </submittedName>
</protein>
<keyword evidence="2" id="KW-1185">Reference proteome</keyword>
<dbReference type="OrthoDB" id="1818611at2"/>
<accession>U2MBJ4</accession>